<evidence type="ECO:0000313" key="3">
    <source>
        <dbReference type="Proteomes" id="UP000799770"/>
    </source>
</evidence>
<reference evidence="2" key="1">
    <citation type="journal article" date="2020" name="Stud. Mycol.">
        <title>101 Dothideomycetes genomes: a test case for predicting lifestyles and emergence of pathogens.</title>
        <authorList>
            <person name="Haridas S."/>
            <person name="Albert R."/>
            <person name="Binder M."/>
            <person name="Bloem J."/>
            <person name="Labutti K."/>
            <person name="Salamov A."/>
            <person name="Andreopoulos B."/>
            <person name="Baker S."/>
            <person name="Barry K."/>
            <person name="Bills G."/>
            <person name="Bluhm B."/>
            <person name="Cannon C."/>
            <person name="Castanera R."/>
            <person name="Culley D."/>
            <person name="Daum C."/>
            <person name="Ezra D."/>
            <person name="Gonzalez J."/>
            <person name="Henrissat B."/>
            <person name="Kuo A."/>
            <person name="Liang C."/>
            <person name="Lipzen A."/>
            <person name="Lutzoni F."/>
            <person name="Magnuson J."/>
            <person name="Mondo S."/>
            <person name="Nolan M."/>
            <person name="Ohm R."/>
            <person name="Pangilinan J."/>
            <person name="Park H.-J."/>
            <person name="Ramirez L."/>
            <person name="Alfaro M."/>
            <person name="Sun H."/>
            <person name="Tritt A."/>
            <person name="Yoshinaga Y."/>
            <person name="Zwiers L.-H."/>
            <person name="Turgeon B."/>
            <person name="Goodwin S."/>
            <person name="Spatafora J."/>
            <person name="Crous P."/>
            <person name="Grigoriev I."/>
        </authorList>
    </citation>
    <scope>NUCLEOTIDE SEQUENCE</scope>
    <source>
        <strain evidence="2">CBS 627.86</strain>
    </source>
</reference>
<protein>
    <submittedName>
        <fullName evidence="2">Uncharacterized protein</fullName>
    </submittedName>
</protein>
<accession>A0A6A5ZGF6</accession>
<name>A0A6A5ZGF6_9PLEO</name>
<evidence type="ECO:0000313" key="2">
    <source>
        <dbReference type="EMBL" id="KAF2118572.1"/>
    </source>
</evidence>
<dbReference type="AlphaFoldDB" id="A0A6A5ZGF6"/>
<gene>
    <name evidence="2" type="ORF">BDV96DRAFT_679105</name>
</gene>
<evidence type="ECO:0000256" key="1">
    <source>
        <dbReference type="SAM" id="MobiDB-lite"/>
    </source>
</evidence>
<keyword evidence="3" id="KW-1185">Reference proteome</keyword>
<dbReference type="EMBL" id="ML977317">
    <property type="protein sequence ID" value="KAF2118572.1"/>
    <property type="molecule type" value="Genomic_DNA"/>
</dbReference>
<feature type="region of interest" description="Disordered" evidence="1">
    <location>
        <begin position="1"/>
        <end position="45"/>
    </location>
</feature>
<dbReference type="OrthoDB" id="5413827at2759"/>
<organism evidence="2 3">
    <name type="scientific">Lophiotrema nucula</name>
    <dbReference type="NCBI Taxonomy" id="690887"/>
    <lineage>
        <taxon>Eukaryota</taxon>
        <taxon>Fungi</taxon>
        <taxon>Dikarya</taxon>
        <taxon>Ascomycota</taxon>
        <taxon>Pezizomycotina</taxon>
        <taxon>Dothideomycetes</taxon>
        <taxon>Pleosporomycetidae</taxon>
        <taxon>Pleosporales</taxon>
        <taxon>Lophiotremataceae</taxon>
        <taxon>Lophiotrema</taxon>
    </lineage>
</organism>
<dbReference type="Proteomes" id="UP000799770">
    <property type="component" value="Unassembled WGS sequence"/>
</dbReference>
<dbReference type="PANTHER" id="PTHR42085">
    <property type="entry name" value="F-BOX DOMAIN-CONTAINING PROTEIN"/>
    <property type="match status" value="1"/>
</dbReference>
<dbReference type="PANTHER" id="PTHR42085:SF1">
    <property type="entry name" value="F-BOX DOMAIN-CONTAINING PROTEIN"/>
    <property type="match status" value="1"/>
</dbReference>
<sequence length="266" mass="30549">MVPRKPTPARSTPSSMPKAARVTKSSRKPDARTRTSGKNAQKAHKDSLQLLQDGRLNVAVVSEHLIDAVRHNATASPLLRLPAELRNKILEYALGGQDVYMELEGVNRRGKERAFTRQRNIISLVYTSRQIYSETAFLPYSSNRFSFPEPDPRHSNDASMVLTTWVQSLLPTQLNTISTIYPGDLLFRFYFFEQYKAPLVSKFPSLARVIITSRTLYWIEISYLWELYPRRYHVDFKDDDAILAEAKRIVEEREGGKVELVLEEDT</sequence>
<proteinExistence type="predicted"/>
<dbReference type="InterPro" id="IPR038883">
    <property type="entry name" value="AN11006-like"/>
</dbReference>